<evidence type="ECO:0000313" key="1">
    <source>
        <dbReference type="EMBL" id="KKW42098.1"/>
    </source>
</evidence>
<dbReference type="Proteomes" id="UP000033870">
    <property type="component" value="Unassembled WGS sequence"/>
</dbReference>
<gene>
    <name evidence="1" type="ORF">UY92_C0010G0014</name>
</gene>
<sequence length="59" mass="7153">MMWVRLPLPAHSQKKNGLLTPFFFLHKQQGIYYLFPFVNNYLFTKGIFNPFHNIRHTSR</sequence>
<comment type="caution">
    <text evidence="1">The sequence shown here is derived from an EMBL/GenBank/DDBJ whole genome shotgun (WGS) entry which is preliminary data.</text>
</comment>
<protein>
    <submittedName>
        <fullName evidence="1">Uncharacterized protein</fullName>
    </submittedName>
</protein>
<name>A0A0G1YF93_9BACT</name>
<reference evidence="1 2" key="1">
    <citation type="journal article" date="2015" name="Nature">
        <title>rRNA introns, odd ribosomes, and small enigmatic genomes across a large radiation of phyla.</title>
        <authorList>
            <person name="Brown C.T."/>
            <person name="Hug L.A."/>
            <person name="Thomas B.C."/>
            <person name="Sharon I."/>
            <person name="Castelle C.J."/>
            <person name="Singh A."/>
            <person name="Wilkins M.J."/>
            <person name="Williams K.H."/>
            <person name="Banfield J.F."/>
        </authorList>
    </citation>
    <scope>NUCLEOTIDE SEQUENCE [LARGE SCALE GENOMIC DNA]</scope>
</reference>
<dbReference type="AlphaFoldDB" id="A0A0G1YF93"/>
<proteinExistence type="predicted"/>
<dbReference type="EMBL" id="LCRX01000010">
    <property type="protein sequence ID" value="KKW42098.1"/>
    <property type="molecule type" value="Genomic_DNA"/>
</dbReference>
<organism evidence="1 2">
    <name type="scientific">Candidatus Magasanikbacteria bacterium GW2011_GWA2_56_11</name>
    <dbReference type="NCBI Taxonomy" id="1619044"/>
    <lineage>
        <taxon>Bacteria</taxon>
        <taxon>Candidatus Magasanikiibacteriota</taxon>
    </lineage>
</organism>
<evidence type="ECO:0000313" key="2">
    <source>
        <dbReference type="Proteomes" id="UP000033870"/>
    </source>
</evidence>
<accession>A0A0G1YF93</accession>